<dbReference type="NCBIfam" id="NF005559">
    <property type="entry name" value="PRK07231.1"/>
    <property type="match status" value="1"/>
</dbReference>
<dbReference type="InterPro" id="IPR020904">
    <property type="entry name" value="Sc_DH/Rdtase_CS"/>
</dbReference>
<dbReference type="SMART" id="SM00822">
    <property type="entry name" value="PKS_KR"/>
    <property type="match status" value="1"/>
</dbReference>
<dbReference type="InterPro" id="IPR051737">
    <property type="entry name" value="L-xylulose/Carbonyl_redctase"/>
</dbReference>
<reference evidence="7" key="1">
    <citation type="submission" date="2025-08" db="UniProtKB">
        <authorList>
            <consortium name="RefSeq"/>
        </authorList>
    </citation>
    <scope>IDENTIFICATION</scope>
</reference>
<evidence type="ECO:0000259" key="5">
    <source>
        <dbReference type="SMART" id="SM00822"/>
    </source>
</evidence>
<keyword evidence="4" id="KW-0560">Oxidoreductase</keyword>
<evidence type="ECO:0000256" key="2">
    <source>
        <dbReference type="ARBA" id="ARBA00011881"/>
    </source>
</evidence>
<dbReference type="PRINTS" id="PR00080">
    <property type="entry name" value="SDRFAMILY"/>
</dbReference>
<dbReference type="InterPro" id="IPR057326">
    <property type="entry name" value="KR_dom"/>
</dbReference>
<dbReference type="GO" id="GO:0006629">
    <property type="term" value="P:lipid metabolic process"/>
    <property type="evidence" value="ECO:0007669"/>
    <property type="project" value="UniProtKB-ARBA"/>
</dbReference>
<dbReference type="PANTHER" id="PTHR44252:SF3">
    <property type="entry name" value="D-ERYTHRULOSE REDUCTASE-RELATED"/>
    <property type="match status" value="1"/>
</dbReference>
<evidence type="ECO:0000313" key="6">
    <source>
        <dbReference type="Proteomes" id="UP000694867"/>
    </source>
</evidence>
<dbReference type="Proteomes" id="UP000694867">
    <property type="component" value="Unplaced"/>
</dbReference>
<dbReference type="KEGG" id="goe:108864351"/>
<evidence type="ECO:0000313" key="7">
    <source>
        <dbReference type="RefSeq" id="XP_018495323.1"/>
    </source>
</evidence>
<organism evidence="6 7">
    <name type="scientific">Galendromus occidentalis</name>
    <name type="common">western predatory mite</name>
    <dbReference type="NCBI Taxonomy" id="34638"/>
    <lineage>
        <taxon>Eukaryota</taxon>
        <taxon>Metazoa</taxon>
        <taxon>Ecdysozoa</taxon>
        <taxon>Arthropoda</taxon>
        <taxon>Chelicerata</taxon>
        <taxon>Arachnida</taxon>
        <taxon>Acari</taxon>
        <taxon>Parasitiformes</taxon>
        <taxon>Mesostigmata</taxon>
        <taxon>Gamasina</taxon>
        <taxon>Phytoseioidea</taxon>
        <taxon>Phytoseiidae</taxon>
        <taxon>Typhlodrominae</taxon>
        <taxon>Galendromus</taxon>
    </lineage>
</organism>
<protein>
    <submittedName>
        <fullName evidence="7">L-xylulose reductase</fullName>
    </submittedName>
</protein>
<name>A0AAJ7L641_9ACAR</name>
<dbReference type="Gene3D" id="3.40.50.720">
    <property type="entry name" value="NAD(P)-binding Rossmann-like Domain"/>
    <property type="match status" value="1"/>
</dbReference>
<dbReference type="InterPro" id="IPR036291">
    <property type="entry name" value="NAD(P)-bd_dom_sf"/>
</dbReference>
<dbReference type="FunFam" id="3.40.50.720:FF:000214">
    <property type="entry name" value="L-xylulose reductase"/>
    <property type="match status" value="1"/>
</dbReference>
<dbReference type="InterPro" id="IPR002347">
    <property type="entry name" value="SDR_fam"/>
</dbReference>
<keyword evidence="3" id="KW-0521">NADP</keyword>
<dbReference type="AlphaFoldDB" id="A0AAJ7L641"/>
<keyword evidence="6" id="KW-1185">Reference proteome</keyword>
<evidence type="ECO:0000256" key="4">
    <source>
        <dbReference type="ARBA" id="ARBA00023002"/>
    </source>
</evidence>
<feature type="domain" description="Ketoreductase" evidence="5">
    <location>
        <begin position="11"/>
        <end position="181"/>
    </location>
</feature>
<proteinExistence type="inferred from homology"/>
<sequence>MDLSGYGFKGKTAMVTGAGTGIGRVICKQLREAGAHVIAVGRNPEDLDSLRAECPGIETKCCNLADWDATERALKYSKVDLLVNNAGVAILESVGEITDKAFSATMNVNTKAVINVTQCCLPSMKANKRGAIVNMSSQASIAALKDHAVYSASKAAMDALTRVFALELGPYNIRVNSVNPTVTMSPMAMVGWADETKSKEMKSKIPLGRFAQPEEVANTVLYLLSDRSSMITGTCLPIDGGFTAC</sequence>
<dbReference type="Pfam" id="PF13561">
    <property type="entry name" value="adh_short_C2"/>
    <property type="match status" value="1"/>
</dbReference>
<dbReference type="PROSITE" id="PS00061">
    <property type="entry name" value="ADH_SHORT"/>
    <property type="match status" value="1"/>
</dbReference>
<dbReference type="PRINTS" id="PR00081">
    <property type="entry name" value="GDHRDH"/>
</dbReference>
<comment type="subunit">
    <text evidence="2">Homotetramer.</text>
</comment>
<dbReference type="GO" id="GO:0004090">
    <property type="term" value="F:carbonyl reductase (NADPH) activity"/>
    <property type="evidence" value="ECO:0007669"/>
    <property type="project" value="TreeGrafter"/>
</dbReference>
<dbReference type="PANTHER" id="PTHR44252">
    <property type="entry name" value="D-ERYTHRULOSE REDUCTASE"/>
    <property type="match status" value="1"/>
</dbReference>
<dbReference type="RefSeq" id="XP_018495323.1">
    <property type="nucleotide sequence ID" value="XM_018639807.1"/>
</dbReference>
<dbReference type="GO" id="GO:0006006">
    <property type="term" value="P:glucose metabolic process"/>
    <property type="evidence" value="ECO:0007669"/>
    <property type="project" value="TreeGrafter"/>
</dbReference>
<gene>
    <name evidence="7" type="primary">LOC108864351</name>
</gene>
<evidence type="ECO:0000256" key="1">
    <source>
        <dbReference type="ARBA" id="ARBA00006484"/>
    </source>
</evidence>
<dbReference type="GeneID" id="108864351"/>
<dbReference type="GO" id="GO:0005997">
    <property type="term" value="P:xylulose metabolic process"/>
    <property type="evidence" value="ECO:0007669"/>
    <property type="project" value="TreeGrafter"/>
</dbReference>
<comment type="similarity">
    <text evidence="1">Belongs to the short-chain dehydrogenases/reductases (SDR) family.</text>
</comment>
<evidence type="ECO:0000256" key="3">
    <source>
        <dbReference type="ARBA" id="ARBA00022857"/>
    </source>
</evidence>
<accession>A0AAJ7L641</accession>
<dbReference type="GO" id="GO:0050038">
    <property type="term" value="F:L-xylulose reductase (NADPH) activity"/>
    <property type="evidence" value="ECO:0007669"/>
    <property type="project" value="TreeGrafter"/>
</dbReference>
<dbReference type="SUPFAM" id="SSF51735">
    <property type="entry name" value="NAD(P)-binding Rossmann-fold domains"/>
    <property type="match status" value="1"/>
</dbReference>